<feature type="region of interest" description="Disordered" evidence="1">
    <location>
        <begin position="1"/>
        <end position="22"/>
    </location>
</feature>
<keyword evidence="2" id="KW-1185">Reference proteome</keyword>
<dbReference type="Proteomes" id="UP000095287">
    <property type="component" value="Unplaced"/>
</dbReference>
<name>A0A1I8ANN3_9BILA</name>
<protein>
    <submittedName>
        <fullName evidence="3">Uncharacterized protein</fullName>
    </submittedName>
</protein>
<evidence type="ECO:0000313" key="2">
    <source>
        <dbReference type="Proteomes" id="UP000095287"/>
    </source>
</evidence>
<dbReference type="AlphaFoldDB" id="A0A1I8ANN3"/>
<reference evidence="3" key="1">
    <citation type="submission" date="2016-11" db="UniProtKB">
        <authorList>
            <consortium name="WormBaseParasite"/>
        </authorList>
    </citation>
    <scope>IDENTIFICATION</scope>
</reference>
<accession>A0A1I8ANN3</accession>
<sequence length="165" mass="19020">MCSFYERQPKKKERPGVEDFQRSEEEQRWRHSYEGLQWFLASARRTICGHSALLEKNCGGFAAPQLKILGGTGDSWKCLERPEDRTSRMQKHTNCGGLMAPQLNIHRVQGWEKQYNNSTPMTKKSSELLGRESDKIKLKRTDPIVKSRYTRSIYPSSIAKLKLGS</sequence>
<evidence type="ECO:0000256" key="1">
    <source>
        <dbReference type="SAM" id="MobiDB-lite"/>
    </source>
</evidence>
<dbReference type="WBParaSite" id="L893_g7467.t1">
    <property type="protein sequence ID" value="L893_g7467.t1"/>
    <property type="gene ID" value="L893_g7467"/>
</dbReference>
<evidence type="ECO:0000313" key="3">
    <source>
        <dbReference type="WBParaSite" id="L893_g7467.t1"/>
    </source>
</evidence>
<proteinExistence type="predicted"/>
<organism evidence="2 3">
    <name type="scientific">Steinernema glaseri</name>
    <dbReference type="NCBI Taxonomy" id="37863"/>
    <lineage>
        <taxon>Eukaryota</taxon>
        <taxon>Metazoa</taxon>
        <taxon>Ecdysozoa</taxon>
        <taxon>Nematoda</taxon>
        <taxon>Chromadorea</taxon>
        <taxon>Rhabditida</taxon>
        <taxon>Tylenchina</taxon>
        <taxon>Panagrolaimomorpha</taxon>
        <taxon>Strongyloidoidea</taxon>
        <taxon>Steinernematidae</taxon>
        <taxon>Steinernema</taxon>
    </lineage>
</organism>